<protein>
    <recommendedName>
        <fullName evidence="4">FAD-binding domain-containing protein</fullName>
    </recommendedName>
</protein>
<feature type="non-terminal residue" evidence="5">
    <location>
        <position position="96"/>
    </location>
</feature>
<keyword evidence="6" id="KW-1185">Reference proteome</keyword>
<dbReference type="Gene3D" id="3.50.50.60">
    <property type="entry name" value="FAD/NAD(P)-binding domain"/>
    <property type="match status" value="1"/>
</dbReference>
<dbReference type="InterPro" id="IPR036188">
    <property type="entry name" value="FAD/NAD-bd_sf"/>
</dbReference>
<evidence type="ECO:0000256" key="2">
    <source>
        <dbReference type="ARBA" id="ARBA00022827"/>
    </source>
</evidence>
<evidence type="ECO:0000313" key="6">
    <source>
        <dbReference type="Proteomes" id="UP000053647"/>
    </source>
</evidence>
<dbReference type="SUPFAM" id="SSF51905">
    <property type="entry name" value="FAD/NAD(P)-binding domain"/>
    <property type="match status" value="1"/>
</dbReference>
<feature type="non-terminal residue" evidence="5">
    <location>
        <position position="1"/>
    </location>
</feature>
<dbReference type="OrthoDB" id="2690153at2759"/>
<accession>A0A0C9TRU9</accession>
<proteinExistence type="predicted"/>
<reference evidence="5 6" key="1">
    <citation type="submission" date="2014-06" db="EMBL/GenBank/DDBJ databases">
        <authorList>
            <consortium name="DOE Joint Genome Institute"/>
            <person name="Kuo A."/>
            <person name="Kohler A."/>
            <person name="Nagy L.G."/>
            <person name="Floudas D."/>
            <person name="Copeland A."/>
            <person name="Barry K.W."/>
            <person name="Cichocki N."/>
            <person name="Veneault-Fourrey C."/>
            <person name="LaButti K."/>
            <person name="Lindquist E.A."/>
            <person name="Lipzen A."/>
            <person name="Lundell T."/>
            <person name="Morin E."/>
            <person name="Murat C."/>
            <person name="Sun H."/>
            <person name="Tunlid A."/>
            <person name="Henrissat B."/>
            <person name="Grigoriev I.V."/>
            <person name="Hibbett D.S."/>
            <person name="Martin F."/>
            <person name="Nordberg H.P."/>
            <person name="Cantor M.N."/>
            <person name="Hua S.X."/>
        </authorList>
    </citation>
    <scope>NUCLEOTIDE SEQUENCE [LARGE SCALE GENOMIC DNA]</scope>
    <source>
        <strain evidence="5 6">ATCC 200175</strain>
    </source>
</reference>
<feature type="domain" description="FAD-binding" evidence="4">
    <location>
        <begin position="1"/>
        <end position="77"/>
    </location>
</feature>
<evidence type="ECO:0000259" key="4">
    <source>
        <dbReference type="Pfam" id="PF01494"/>
    </source>
</evidence>
<keyword evidence="1" id="KW-0285">Flavoprotein</keyword>
<dbReference type="Pfam" id="PF01494">
    <property type="entry name" value="FAD_binding_3"/>
    <property type="match status" value="1"/>
</dbReference>
<keyword evidence="3" id="KW-0560">Oxidoreductase</keyword>
<dbReference type="Proteomes" id="UP000053647">
    <property type="component" value="Unassembled WGS sequence"/>
</dbReference>
<evidence type="ECO:0000256" key="1">
    <source>
        <dbReference type="ARBA" id="ARBA00022630"/>
    </source>
</evidence>
<dbReference type="GO" id="GO:0071949">
    <property type="term" value="F:FAD binding"/>
    <property type="evidence" value="ECO:0007669"/>
    <property type="project" value="InterPro"/>
</dbReference>
<dbReference type="GO" id="GO:0016491">
    <property type="term" value="F:oxidoreductase activity"/>
    <property type="evidence" value="ECO:0007669"/>
    <property type="project" value="UniProtKB-KW"/>
</dbReference>
<dbReference type="HOGENOM" id="CLU_2365307_0_0_1"/>
<reference evidence="6" key="2">
    <citation type="submission" date="2015-01" db="EMBL/GenBank/DDBJ databases">
        <title>Evolutionary Origins and Diversification of the Mycorrhizal Mutualists.</title>
        <authorList>
            <consortium name="DOE Joint Genome Institute"/>
            <consortium name="Mycorrhizal Genomics Consortium"/>
            <person name="Kohler A."/>
            <person name="Kuo A."/>
            <person name="Nagy L.G."/>
            <person name="Floudas D."/>
            <person name="Copeland A."/>
            <person name="Barry K.W."/>
            <person name="Cichocki N."/>
            <person name="Veneault-Fourrey C."/>
            <person name="LaButti K."/>
            <person name="Lindquist E.A."/>
            <person name="Lipzen A."/>
            <person name="Lundell T."/>
            <person name="Morin E."/>
            <person name="Murat C."/>
            <person name="Riley R."/>
            <person name="Ohm R."/>
            <person name="Sun H."/>
            <person name="Tunlid A."/>
            <person name="Henrissat B."/>
            <person name="Grigoriev I.V."/>
            <person name="Hibbett D.S."/>
            <person name="Martin F."/>
        </authorList>
    </citation>
    <scope>NUCLEOTIDE SEQUENCE [LARGE SCALE GENOMIC DNA]</scope>
    <source>
        <strain evidence="6">ATCC 200175</strain>
    </source>
</reference>
<dbReference type="InterPro" id="IPR002938">
    <property type="entry name" value="FAD-bd"/>
</dbReference>
<dbReference type="EMBL" id="KN819403">
    <property type="protein sequence ID" value="KIJ10547.1"/>
    <property type="molecule type" value="Genomic_DNA"/>
</dbReference>
<sequence length="96" mass="10765">EAILRSHLEKLSCFVDLGTGLRFCEQDNDRVLAHILQRGNDEEQPETVDCRWIIGAGGAKSVPCKLLDLDFIGETRDDVVFITGGTHFFSQSIDRE</sequence>
<dbReference type="AlphaFoldDB" id="A0A0C9TRU9"/>
<evidence type="ECO:0000256" key="3">
    <source>
        <dbReference type="ARBA" id="ARBA00023002"/>
    </source>
</evidence>
<organism evidence="5 6">
    <name type="scientific">Paxillus involutus ATCC 200175</name>
    <dbReference type="NCBI Taxonomy" id="664439"/>
    <lineage>
        <taxon>Eukaryota</taxon>
        <taxon>Fungi</taxon>
        <taxon>Dikarya</taxon>
        <taxon>Basidiomycota</taxon>
        <taxon>Agaricomycotina</taxon>
        <taxon>Agaricomycetes</taxon>
        <taxon>Agaricomycetidae</taxon>
        <taxon>Boletales</taxon>
        <taxon>Paxilineae</taxon>
        <taxon>Paxillaceae</taxon>
        <taxon>Paxillus</taxon>
    </lineage>
</organism>
<name>A0A0C9TRU9_PAXIN</name>
<gene>
    <name evidence="5" type="ORF">PAXINDRAFT_61984</name>
</gene>
<keyword evidence="2" id="KW-0274">FAD</keyword>
<evidence type="ECO:0000313" key="5">
    <source>
        <dbReference type="EMBL" id="KIJ10547.1"/>
    </source>
</evidence>